<evidence type="ECO:0000313" key="2">
    <source>
        <dbReference type="EMBL" id="KZS95417.1"/>
    </source>
</evidence>
<proteinExistence type="predicted"/>
<feature type="compositionally biased region" description="Low complexity" evidence="1">
    <location>
        <begin position="24"/>
        <end position="53"/>
    </location>
</feature>
<dbReference type="Proteomes" id="UP000076722">
    <property type="component" value="Unassembled WGS sequence"/>
</dbReference>
<evidence type="ECO:0000256" key="1">
    <source>
        <dbReference type="SAM" id="MobiDB-lite"/>
    </source>
</evidence>
<reference evidence="2 3" key="1">
    <citation type="journal article" date="2016" name="Mol. Biol. Evol.">
        <title>Comparative Genomics of Early-Diverging Mushroom-Forming Fungi Provides Insights into the Origins of Lignocellulose Decay Capabilities.</title>
        <authorList>
            <person name="Nagy L.G."/>
            <person name="Riley R."/>
            <person name="Tritt A."/>
            <person name="Adam C."/>
            <person name="Daum C."/>
            <person name="Floudas D."/>
            <person name="Sun H."/>
            <person name="Yadav J.S."/>
            <person name="Pangilinan J."/>
            <person name="Larsson K.H."/>
            <person name="Matsuura K."/>
            <person name="Barry K."/>
            <person name="Labutti K."/>
            <person name="Kuo R."/>
            <person name="Ohm R.A."/>
            <person name="Bhattacharya S.S."/>
            <person name="Shirouzu T."/>
            <person name="Yoshinaga Y."/>
            <person name="Martin F.M."/>
            <person name="Grigoriev I.V."/>
            <person name="Hibbett D.S."/>
        </authorList>
    </citation>
    <scope>NUCLEOTIDE SEQUENCE [LARGE SCALE GENOMIC DNA]</scope>
    <source>
        <strain evidence="2 3">HHB9708</strain>
    </source>
</reference>
<dbReference type="EMBL" id="KV419401">
    <property type="protein sequence ID" value="KZS95417.1"/>
    <property type="molecule type" value="Genomic_DNA"/>
</dbReference>
<protein>
    <submittedName>
        <fullName evidence="2">Uncharacterized protein</fullName>
    </submittedName>
</protein>
<dbReference type="AlphaFoldDB" id="A0A164WW41"/>
<feature type="compositionally biased region" description="Polar residues" evidence="1">
    <location>
        <begin position="54"/>
        <end position="66"/>
    </location>
</feature>
<organism evidence="2 3">
    <name type="scientific">Sistotremastrum niveocremeum HHB9708</name>
    <dbReference type="NCBI Taxonomy" id="1314777"/>
    <lineage>
        <taxon>Eukaryota</taxon>
        <taxon>Fungi</taxon>
        <taxon>Dikarya</taxon>
        <taxon>Basidiomycota</taxon>
        <taxon>Agaricomycotina</taxon>
        <taxon>Agaricomycetes</taxon>
        <taxon>Sistotremastrales</taxon>
        <taxon>Sistotremastraceae</taxon>
        <taxon>Sertulicium</taxon>
        <taxon>Sertulicium niveocremeum</taxon>
    </lineage>
</organism>
<keyword evidence="3" id="KW-1185">Reference proteome</keyword>
<gene>
    <name evidence="2" type="ORF">SISNIDRAFT_483651</name>
</gene>
<accession>A0A164WW41</accession>
<evidence type="ECO:0000313" key="3">
    <source>
        <dbReference type="Proteomes" id="UP000076722"/>
    </source>
</evidence>
<name>A0A164WW41_9AGAM</name>
<sequence>MSIVRSTLARYLFPNTPDAPSALSVPSSVVTPVPTSSSRPPVSRASSTASTTSQSDQPKTTASSSWDFLVHGSLL</sequence>
<feature type="region of interest" description="Disordered" evidence="1">
    <location>
        <begin position="13"/>
        <end position="75"/>
    </location>
</feature>